<organism evidence="4 5">
    <name type="scientific">Vigna mungo</name>
    <name type="common">Black gram</name>
    <name type="synonym">Phaseolus mungo</name>
    <dbReference type="NCBI Taxonomy" id="3915"/>
    <lineage>
        <taxon>Eukaryota</taxon>
        <taxon>Viridiplantae</taxon>
        <taxon>Streptophyta</taxon>
        <taxon>Embryophyta</taxon>
        <taxon>Tracheophyta</taxon>
        <taxon>Spermatophyta</taxon>
        <taxon>Magnoliopsida</taxon>
        <taxon>eudicotyledons</taxon>
        <taxon>Gunneridae</taxon>
        <taxon>Pentapetalae</taxon>
        <taxon>rosids</taxon>
        <taxon>fabids</taxon>
        <taxon>Fabales</taxon>
        <taxon>Fabaceae</taxon>
        <taxon>Papilionoideae</taxon>
        <taxon>50 kb inversion clade</taxon>
        <taxon>NPAAA clade</taxon>
        <taxon>indigoferoid/millettioid clade</taxon>
        <taxon>Phaseoleae</taxon>
        <taxon>Vigna</taxon>
    </lineage>
</organism>
<evidence type="ECO:0000313" key="5">
    <source>
        <dbReference type="Proteomes" id="UP001374535"/>
    </source>
</evidence>
<feature type="region of interest" description="Disordered" evidence="2">
    <location>
        <begin position="256"/>
        <end position="285"/>
    </location>
</feature>
<keyword evidence="5" id="KW-1185">Reference proteome</keyword>
<evidence type="ECO:0000259" key="3">
    <source>
        <dbReference type="PROSITE" id="PS50090"/>
    </source>
</evidence>
<dbReference type="Proteomes" id="UP001374535">
    <property type="component" value="Chromosome 9"/>
</dbReference>
<feature type="compositionally biased region" description="Low complexity" evidence="2">
    <location>
        <begin position="188"/>
        <end position="203"/>
    </location>
</feature>
<sequence length="435" mass="50269">MSDPSTTPLPHPPLLPDPHRQPLHHHHHPVPLIQAAAAAAPPSSSSSLAREYRKGNWTIQETLILITAKKLDDERRLKTPHDPTRPACSSTASSSARTSGELRWKWVENYCWSHGCLRSQNQCNDKWDNLLRDYKKVRDYESKSQQHSHEIKHFPSYWTLNKQQRKEQNLPSNMVYEIYHAITEVLQRKQTQPQPQSQTQRQPQPQPQPPLALITDSSPPPLPPPPPPPVSSTPPAVSAVEFIQRRMRRVWQCGAIERSESSGTEHSEDDADDGSESKRRKVKNLGSSIMRSASVLARALRSCEEKKEKRHRELIELEQKRLQMEEARNEVHRQGIATLVAAVTNLSGAIHYRNPYVVEKKNRVKWALWEWKKAWQRVVIHYIENAIEFYYFTRDSQRDRNPTTWACVPYTSLPHSHSSSSHIRQNHDRLSSMIH</sequence>
<feature type="compositionally biased region" description="Basic and acidic residues" evidence="2">
    <location>
        <begin position="257"/>
        <end position="266"/>
    </location>
</feature>
<reference evidence="4 5" key="1">
    <citation type="journal article" date="2023" name="Life. Sci Alliance">
        <title>Evolutionary insights into 3D genome organization and epigenetic landscape of Vigna mungo.</title>
        <authorList>
            <person name="Junaid A."/>
            <person name="Singh B."/>
            <person name="Bhatia S."/>
        </authorList>
    </citation>
    <scope>NUCLEOTIDE SEQUENCE [LARGE SCALE GENOMIC DNA]</scope>
    <source>
        <strain evidence="4">Urdbean</strain>
    </source>
</reference>
<feature type="coiled-coil region" evidence="1">
    <location>
        <begin position="300"/>
        <end position="334"/>
    </location>
</feature>
<feature type="region of interest" description="Disordered" evidence="2">
    <location>
        <begin position="1"/>
        <end position="26"/>
    </location>
</feature>
<evidence type="ECO:0000256" key="1">
    <source>
        <dbReference type="SAM" id="Coils"/>
    </source>
</evidence>
<dbReference type="PROSITE" id="PS50090">
    <property type="entry name" value="MYB_LIKE"/>
    <property type="match status" value="1"/>
</dbReference>
<dbReference type="PANTHER" id="PTHR33492">
    <property type="entry name" value="OSJNBA0043A12.37 PROTEIN-RELATED"/>
    <property type="match status" value="1"/>
</dbReference>
<feature type="domain" description="Myb-like" evidence="3">
    <location>
        <begin position="49"/>
        <end position="131"/>
    </location>
</feature>
<dbReference type="InterPro" id="IPR001005">
    <property type="entry name" value="SANT/Myb"/>
</dbReference>
<dbReference type="InterPro" id="IPR044822">
    <property type="entry name" value="Myb_DNA-bind_4"/>
</dbReference>
<name>A0AAQ3MS43_VIGMU</name>
<feature type="compositionally biased region" description="Basic and acidic residues" evidence="2">
    <location>
        <begin position="425"/>
        <end position="435"/>
    </location>
</feature>
<feature type="compositionally biased region" description="Pro residues" evidence="2">
    <location>
        <begin position="7"/>
        <end position="16"/>
    </location>
</feature>
<dbReference type="EMBL" id="CP144692">
    <property type="protein sequence ID" value="WVY96036.1"/>
    <property type="molecule type" value="Genomic_DNA"/>
</dbReference>
<dbReference type="PANTHER" id="PTHR33492:SF11">
    <property type="entry name" value="OS04G0670900 PROTEIN"/>
    <property type="match status" value="1"/>
</dbReference>
<gene>
    <name evidence="4" type="ORF">V8G54_028187</name>
</gene>
<protein>
    <recommendedName>
        <fullName evidence="3">Myb-like domain-containing protein</fullName>
    </recommendedName>
</protein>
<keyword evidence="1" id="KW-0175">Coiled coil</keyword>
<feature type="compositionally biased region" description="Pro residues" evidence="2">
    <location>
        <begin position="218"/>
        <end position="232"/>
    </location>
</feature>
<accession>A0AAQ3MS43</accession>
<feature type="region of interest" description="Disordered" evidence="2">
    <location>
        <begin position="414"/>
        <end position="435"/>
    </location>
</feature>
<evidence type="ECO:0000256" key="2">
    <source>
        <dbReference type="SAM" id="MobiDB-lite"/>
    </source>
</evidence>
<evidence type="ECO:0000313" key="4">
    <source>
        <dbReference type="EMBL" id="WVY96036.1"/>
    </source>
</evidence>
<dbReference type="Pfam" id="PF13837">
    <property type="entry name" value="Myb_DNA-bind_4"/>
    <property type="match status" value="1"/>
</dbReference>
<dbReference type="AlphaFoldDB" id="A0AAQ3MS43"/>
<feature type="region of interest" description="Disordered" evidence="2">
    <location>
        <begin position="188"/>
        <end position="236"/>
    </location>
</feature>
<dbReference type="SUPFAM" id="SSF81995">
    <property type="entry name" value="beta-sandwich domain of Sec23/24"/>
    <property type="match status" value="1"/>
</dbReference>
<dbReference type="Gene3D" id="1.10.10.60">
    <property type="entry name" value="Homeodomain-like"/>
    <property type="match status" value="1"/>
</dbReference>
<proteinExistence type="predicted"/>